<dbReference type="AlphaFoldDB" id="A0A1F6GB66"/>
<organism evidence="2 3">
    <name type="scientific">Candidatus Lambdaproteobacteria bacterium RIFOXYD2_FULL_50_16</name>
    <dbReference type="NCBI Taxonomy" id="1817772"/>
    <lineage>
        <taxon>Bacteria</taxon>
        <taxon>Pseudomonadati</taxon>
        <taxon>Pseudomonadota</taxon>
        <taxon>Candidatus Lambdaproteobacteria</taxon>
    </lineage>
</organism>
<name>A0A1F6GB66_9PROT</name>
<keyword evidence="1" id="KW-0812">Transmembrane</keyword>
<evidence type="ECO:0000313" key="3">
    <source>
        <dbReference type="Proteomes" id="UP000178449"/>
    </source>
</evidence>
<accession>A0A1F6GB66</accession>
<dbReference type="Proteomes" id="UP000178449">
    <property type="component" value="Unassembled WGS sequence"/>
</dbReference>
<dbReference type="STRING" id="1817772.A2527_07480"/>
<keyword evidence="1" id="KW-1133">Transmembrane helix</keyword>
<dbReference type="InterPro" id="IPR032820">
    <property type="entry name" value="ATPase_put"/>
</dbReference>
<comment type="caution">
    <text evidence="2">The sequence shown here is derived from an EMBL/GenBank/DDBJ whole genome shotgun (WGS) entry which is preliminary data.</text>
</comment>
<feature type="transmembrane region" description="Helical" evidence="1">
    <location>
        <begin position="52"/>
        <end position="70"/>
    </location>
</feature>
<gene>
    <name evidence="2" type="ORF">A2527_07480</name>
</gene>
<proteinExistence type="predicted"/>
<evidence type="ECO:0000256" key="1">
    <source>
        <dbReference type="SAM" id="Phobius"/>
    </source>
</evidence>
<evidence type="ECO:0008006" key="4">
    <source>
        <dbReference type="Google" id="ProtNLM"/>
    </source>
</evidence>
<reference evidence="2 3" key="1">
    <citation type="journal article" date="2016" name="Nat. Commun.">
        <title>Thousands of microbial genomes shed light on interconnected biogeochemical processes in an aquifer system.</title>
        <authorList>
            <person name="Anantharaman K."/>
            <person name="Brown C.T."/>
            <person name="Hug L.A."/>
            <person name="Sharon I."/>
            <person name="Castelle C.J."/>
            <person name="Probst A.J."/>
            <person name="Thomas B.C."/>
            <person name="Singh A."/>
            <person name="Wilkins M.J."/>
            <person name="Karaoz U."/>
            <person name="Brodie E.L."/>
            <person name="Williams K.H."/>
            <person name="Hubbard S.S."/>
            <person name="Banfield J.F."/>
        </authorList>
    </citation>
    <scope>NUCLEOTIDE SEQUENCE [LARGE SCALE GENOMIC DNA]</scope>
</reference>
<feature type="transmembrane region" description="Helical" evidence="1">
    <location>
        <begin position="21"/>
        <end position="40"/>
    </location>
</feature>
<dbReference type="EMBL" id="MFNE01000024">
    <property type="protein sequence ID" value="OGG95353.1"/>
    <property type="molecule type" value="Genomic_DNA"/>
</dbReference>
<protein>
    <recommendedName>
        <fullName evidence="4">ATP synthase protein I</fullName>
    </recommendedName>
</protein>
<sequence>MAPETNQNDSPPWLKKLEYSSVGIEMGLSVAVGALIGYGLDKWLGTEPYMLFLWFFAGVGASFSALYRTLQKLKADNATEKAQSSENNSDQRP</sequence>
<evidence type="ECO:0000313" key="2">
    <source>
        <dbReference type="EMBL" id="OGG95353.1"/>
    </source>
</evidence>
<keyword evidence="1" id="KW-0472">Membrane</keyword>
<dbReference type="Pfam" id="PF09527">
    <property type="entry name" value="ATPase_gene1"/>
    <property type="match status" value="1"/>
</dbReference>